<protein>
    <submittedName>
        <fullName evidence="1">Uncharacterized protein</fullName>
    </submittedName>
</protein>
<dbReference type="AlphaFoldDB" id="A0AAV2NRJ5"/>
<proteinExistence type="predicted"/>
<name>A0AAV2NRJ5_9HYME</name>
<sequence>MKTIVQIKERRAHSRPMNINRTHIACHHCIAISGDNDKRRLQCDVTTSADEERSSGYYAHCGARGALNHRDANVGEMKIASQETER</sequence>
<organism evidence="1 2">
    <name type="scientific">Lasius platythorax</name>
    <dbReference type="NCBI Taxonomy" id="488582"/>
    <lineage>
        <taxon>Eukaryota</taxon>
        <taxon>Metazoa</taxon>
        <taxon>Ecdysozoa</taxon>
        <taxon>Arthropoda</taxon>
        <taxon>Hexapoda</taxon>
        <taxon>Insecta</taxon>
        <taxon>Pterygota</taxon>
        <taxon>Neoptera</taxon>
        <taxon>Endopterygota</taxon>
        <taxon>Hymenoptera</taxon>
        <taxon>Apocrita</taxon>
        <taxon>Aculeata</taxon>
        <taxon>Formicoidea</taxon>
        <taxon>Formicidae</taxon>
        <taxon>Formicinae</taxon>
        <taxon>Lasius</taxon>
        <taxon>Lasius</taxon>
    </lineage>
</organism>
<dbReference type="Proteomes" id="UP001497644">
    <property type="component" value="Chromosome 3"/>
</dbReference>
<keyword evidence="2" id="KW-1185">Reference proteome</keyword>
<evidence type="ECO:0000313" key="2">
    <source>
        <dbReference type="Proteomes" id="UP001497644"/>
    </source>
</evidence>
<accession>A0AAV2NRJ5</accession>
<gene>
    <name evidence="1" type="ORF">LPLAT_LOCUS7899</name>
</gene>
<dbReference type="EMBL" id="OZ034826">
    <property type="protein sequence ID" value="CAL1682000.1"/>
    <property type="molecule type" value="Genomic_DNA"/>
</dbReference>
<reference evidence="1" key="1">
    <citation type="submission" date="2024-04" db="EMBL/GenBank/DDBJ databases">
        <authorList>
            <consortium name="Molecular Ecology Group"/>
        </authorList>
    </citation>
    <scope>NUCLEOTIDE SEQUENCE</scope>
</reference>
<evidence type="ECO:0000313" key="1">
    <source>
        <dbReference type="EMBL" id="CAL1682000.1"/>
    </source>
</evidence>